<dbReference type="RefSeq" id="WP_357988363.1">
    <property type="nucleotide sequence ID" value="NZ_JBFAIH010000045.1"/>
</dbReference>
<comment type="caution">
    <text evidence="1">The sequence shown here is derived from an EMBL/GenBank/DDBJ whole genome shotgun (WGS) entry which is preliminary data.</text>
</comment>
<keyword evidence="2" id="KW-1185">Reference proteome</keyword>
<evidence type="ECO:0008006" key="3">
    <source>
        <dbReference type="Google" id="ProtNLM"/>
    </source>
</evidence>
<dbReference type="Proteomes" id="UP001551658">
    <property type="component" value="Unassembled WGS sequence"/>
</dbReference>
<evidence type="ECO:0000313" key="1">
    <source>
        <dbReference type="EMBL" id="MEV0367991.1"/>
    </source>
</evidence>
<accession>A0ABV3FJX4</accession>
<proteinExistence type="predicted"/>
<evidence type="ECO:0000313" key="2">
    <source>
        <dbReference type="Proteomes" id="UP001551658"/>
    </source>
</evidence>
<dbReference type="EMBL" id="JBFAIH010000045">
    <property type="protein sequence ID" value="MEV0367991.1"/>
    <property type="molecule type" value="Genomic_DNA"/>
</dbReference>
<organism evidence="1 2">
    <name type="scientific">Nocardia fusca</name>
    <dbReference type="NCBI Taxonomy" id="941183"/>
    <lineage>
        <taxon>Bacteria</taxon>
        <taxon>Bacillati</taxon>
        <taxon>Actinomycetota</taxon>
        <taxon>Actinomycetes</taxon>
        <taxon>Mycobacteriales</taxon>
        <taxon>Nocardiaceae</taxon>
        <taxon>Nocardia</taxon>
    </lineage>
</organism>
<sequence>MTTVSTEDLYRWLTAGAALGDRTFHAGAIELLNFAGLLDRADVRRYIQTETVPDREGNDVDGAWVDWAALARSVEDGEIGALYGGQDRLLRLALSIAHGTLVDLSATLSGLGHAHARAVLDAMTAPLGLAGDVEITYTAAYLERKRADDDRVRQFLGAHGLDPDDTVSRS</sequence>
<gene>
    <name evidence="1" type="ORF">AB0H72_35440</name>
</gene>
<protein>
    <recommendedName>
        <fullName evidence="3">DUF222 domain-containing protein</fullName>
    </recommendedName>
</protein>
<reference evidence="1 2" key="1">
    <citation type="submission" date="2024-06" db="EMBL/GenBank/DDBJ databases">
        <title>The Natural Products Discovery Center: Release of the First 8490 Sequenced Strains for Exploring Actinobacteria Biosynthetic Diversity.</title>
        <authorList>
            <person name="Kalkreuter E."/>
            <person name="Kautsar S.A."/>
            <person name="Yang D."/>
            <person name="Bader C.D."/>
            <person name="Teijaro C.N."/>
            <person name="Fluegel L."/>
            <person name="Davis C.M."/>
            <person name="Simpson J.R."/>
            <person name="Lauterbach L."/>
            <person name="Steele A.D."/>
            <person name="Gui C."/>
            <person name="Meng S."/>
            <person name="Li G."/>
            <person name="Viehrig K."/>
            <person name="Ye F."/>
            <person name="Su P."/>
            <person name="Kiefer A.F."/>
            <person name="Nichols A."/>
            <person name="Cepeda A.J."/>
            <person name="Yan W."/>
            <person name="Fan B."/>
            <person name="Jiang Y."/>
            <person name="Adhikari A."/>
            <person name="Zheng C.-J."/>
            <person name="Schuster L."/>
            <person name="Cowan T.M."/>
            <person name="Smanski M.J."/>
            <person name="Chevrette M.G."/>
            <person name="De Carvalho L.P.S."/>
            <person name="Shen B."/>
        </authorList>
    </citation>
    <scope>NUCLEOTIDE SEQUENCE [LARGE SCALE GENOMIC DNA]</scope>
    <source>
        <strain evidence="1 2">NPDC050671</strain>
    </source>
</reference>
<name>A0ABV3FJX4_9NOCA</name>